<keyword evidence="3" id="KW-1185">Reference proteome</keyword>
<accession>A0ABR2K465</accession>
<proteinExistence type="predicted"/>
<feature type="compositionally biased region" description="Acidic residues" evidence="1">
    <location>
        <begin position="390"/>
        <end position="437"/>
    </location>
</feature>
<name>A0ABR2K465_9EUKA</name>
<evidence type="ECO:0000256" key="1">
    <source>
        <dbReference type="SAM" id="MobiDB-lite"/>
    </source>
</evidence>
<comment type="caution">
    <text evidence="2">The sequence shown here is derived from an EMBL/GenBank/DDBJ whole genome shotgun (WGS) entry which is preliminary data.</text>
</comment>
<feature type="region of interest" description="Disordered" evidence="1">
    <location>
        <begin position="332"/>
        <end position="546"/>
    </location>
</feature>
<feature type="compositionally biased region" description="Polar residues" evidence="1">
    <location>
        <begin position="726"/>
        <end position="737"/>
    </location>
</feature>
<feature type="compositionally biased region" description="Low complexity" evidence="1">
    <location>
        <begin position="265"/>
        <end position="280"/>
    </location>
</feature>
<feature type="region of interest" description="Disordered" evidence="1">
    <location>
        <begin position="653"/>
        <end position="737"/>
    </location>
</feature>
<feature type="compositionally biased region" description="Acidic residues" evidence="1">
    <location>
        <begin position="492"/>
        <end position="538"/>
    </location>
</feature>
<feature type="region of interest" description="Disordered" evidence="1">
    <location>
        <begin position="263"/>
        <end position="294"/>
    </location>
</feature>
<feature type="compositionally biased region" description="Basic and acidic residues" evidence="1">
    <location>
        <begin position="281"/>
        <end position="294"/>
    </location>
</feature>
<gene>
    <name evidence="2" type="ORF">M9Y10_040718</name>
</gene>
<feature type="compositionally biased region" description="Acidic residues" evidence="1">
    <location>
        <begin position="352"/>
        <end position="382"/>
    </location>
</feature>
<organism evidence="2 3">
    <name type="scientific">Tritrichomonas musculus</name>
    <dbReference type="NCBI Taxonomy" id="1915356"/>
    <lineage>
        <taxon>Eukaryota</taxon>
        <taxon>Metamonada</taxon>
        <taxon>Parabasalia</taxon>
        <taxon>Tritrichomonadida</taxon>
        <taxon>Tritrichomonadidae</taxon>
        <taxon>Tritrichomonas</taxon>
    </lineage>
</organism>
<feature type="compositionally biased region" description="Basic and acidic residues" evidence="1">
    <location>
        <begin position="692"/>
        <end position="707"/>
    </location>
</feature>
<feature type="compositionally biased region" description="Polar residues" evidence="1">
    <location>
        <begin position="13"/>
        <end position="22"/>
    </location>
</feature>
<feature type="compositionally biased region" description="Acidic residues" evidence="1">
    <location>
        <begin position="451"/>
        <end position="477"/>
    </location>
</feature>
<feature type="region of interest" description="Disordered" evidence="1">
    <location>
        <begin position="1"/>
        <end position="23"/>
    </location>
</feature>
<protein>
    <submittedName>
        <fullName evidence="2">Uncharacterized protein</fullName>
    </submittedName>
</protein>
<dbReference type="EMBL" id="JAPFFF010000007">
    <property type="protein sequence ID" value="KAK8885272.1"/>
    <property type="molecule type" value="Genomic_DNA"/>
</dbReference>
<dbReference type="Proteomes" id="UP001470230">
    <property type="component" value="Unassembled WGS sequence"/>
</dbReference>
<evidence type="ECO:0000313" key="2">
    <source>
        <dbReference type="EMBL" id="KAK8885272.1"/>
    </source>
</evidence>
<feature type="compositionally biased region" description="Low complexity" evidence="1">
    <location>
        <begin position="438"/>
        <end position="450"/>
    </location>
</feature>
<evidence type="ECO:0000313" key="3">
    <source>
        <dbReference type="Proteomes" id="UP001470230"/>
    </source>
</evidence>
<reference evidence="2 3" key="1">
    <citation type="submission" date="2024-04" db="EMBL/GenBank/DDBJ databases">
        <title>Tritrichomonas musculus Genome.</title>
        <authorList>
            <person name="Alves-Ferreira E."/>
            <person name="Grigg M."/>
            <person name="Lorenzi H."/>
            <person name="Galac M."/>
        </authorList>
    </citation>
    <scope>NUCLEOTIDE SEQUENCE [LARGE SCALE GENOMIC DNA]</scope>
    <source>
        <strain evidence="2 3">EAF2021</strain>
    </source>
</reference>
<feature type="compositionally biased region" description="Basic and acidic residues" evidence="1">
    <location>
        <begin position="332"/>
        <end position="351"/>
    </location>
</feature>
<sequence>MDDHPNKFRTPRSFRSQKSNFSQKKDDKYYDNLLLKYSNYTNTRKKIVNSSRRKFIDDEIVDTDLISAIFDTPKVKILESHIDIEKQKFEDELSKKRKPKLTKSQQNRLFMRLSSPKIKSTSENQQTNKTVTKRSYNGLEYNKDFINSRFIGIEKIISLTQLELILRYFSIIDQCVSEKPLIEQNIFPLCQVANSENEISFDSEKLKDVLLQAFVNSSENSFWREISNCIKYARMNGKKKTYISPVTPEISKIDSSFRSKSNELNNSNVFDDNDDSISVSSKEDLPKQENENAKQLKFKFSDNLIDTQTNDNELQLRKEKVVKNKKELINKKKLNDNKKNEKEQITNKEEQPNYEEEQLNYEEEQPNFEEEEQQNYEEEQPNNEEQQQNYEEEQPNYEEEQPNYEEEQQNCEEEPNNEEEQQNYEEEQPNNEEEQQNYDEQPNYEEGQPNYEEEQPNYEEEQPNYEEEPNNEEEQQNYDEQPNYEEEHQNYEEEQPNYEEEQPNYEEEQPNYEEEQPNYEEEQPNNEEEQQNYEEENNIVDNANNEEQITIGRNLFNDGKDHICNKEINLDSKLNDGEEQVSTSENVNADNKIQSTKEWKHELYYEEDYNSYSEIESNPVQERDLHLIAKDLSNNQNDDFISYDSFGYDDYKETKTEEKTQKKKKVVPVKPKDNSNNPKIDDHIKSKKKKPVGKENDNVQEKNDSTQRKNKALIQNNHSGKMINYAKTSPNQMKNKK</sequence>